<dbReference type="PANTHER" id="PTHR43212">
    <property type="entry name" value="QUERCETIN 2,3-DIOXYGENASE"/>
    <property type="match status" value="1"/>
</dbReference>
<comment type="caution">
    <text evidence="4">The sequence shown here is derived from an EMBL/GenBank/DDBJ whole genome shotgun (WGS) entry which is preliminary data.</text>
</comment>
<organism evidence="4 5">
    <name type="scientific">Zhongshania aquimaris</name>
    <dbReference type="NCBI Taxonomy" id="2857107"/>
    <lineage>
        <taxon>Bacteria</taxon>
        <taxon>Pseudomonadati</taxon>
        <taxon>Pseudomonadota</taxon>
        <taxon>Gammaproteobacteria</taxon>
        <taxon>Cellvibrionales</taxon>
        <taxon>Spongiibacteraceae</taxon>
        <taxon>Zhongshania</taxon>
    </lineage>
</organism>
<feature type="domain" description="Pirin N-terminal" evidence="2">
    <location>
        <begin position="11"/>
        <end position="119"/>
    </location>
</feature>
<dbReference type="PANTHER" id="PTHR43212:SF3">
    <property type="entry name" value="QUERCETIN 2,3-DIOXYGENASE"/>
    <property type="match status" value="1"/>
</dbReference>
<dbReference type="RefSeq" id="WP_219042714.1">
    <property type="nucleotide sequence ID" value="NZ_JAHWDQ010000001.1"/>
</dbReference>
<dbReference type="EMBL" id="JAHWDQ010000001">
    <property type="protein sequence ID" value="MBW2940524.1"/>
    <property type="molecule type" value="Genomic_DNA"/>
</dbReference>
<sequence>MNYYRSAAQRGHANFGWLDSHHSFSFGSYFDPQHMGISALRVINDDTVAGGAGFNSHGHRDMEIISYVLEGSIEHADSMGHRYKVSAGEVQRMSAGSGVTHSEYNASSTETLRFLQIWVQPNVLGIEPSYEQAHIPQTKTLTPLVTADGRDGSLMMHQDAAIYRLRLEAGETSLLPLSRGRVAYLHIVAGSVQLDGRQLVPGDGYGLPQGGELEITANSDQVEALWFDLPPSISTKQ</sequence>
<dbReference type="InterPro" id="IPR041602">
    <property type="entry name" value="Quercetinase_C"/>
</dbReference>
<dbReference type="Pfam" id="PF17954">
    <property type="entry name" value="Pirin_C_2"/>
    <property type="match status" value="1"/>
</dbReference>
<reference evidence="4" key="1">
    <citation type="submission" date="2021-07" db="EMBL/GenBank/DDBJ databases">
        <title>Zhongshania sp. CAU 1632 isolated from seawater.</title>
        <authorList>
            <person name="Kim W."/>
        </authorList>
    </citation>
    <scope>NUCLEOTIDE SEQUENCE</scope>
    <source>
        <strain evidence="4">CAU 1632</strain>
    </source>
</reference>
<dbReference type="InterPro" id="IPR003829">
    <property type="entry name" value="Pirin_N_dom"/>
</dbReference>
<dbReference type="CDD" id="cd02910">
    <property type="entry name" value="cupin_Yhhw_N"/>
    <property type="match status" value="1"/>
</dbReference>
<proteinExistence type="inferred from homology"/>
<evidence type="ECO:0000256" key="1">
    <source>
        <dbReference type="RuleBase" id="RU003457"/>
    </source>
</evidence>
<keyword evidence="5" id="KW-1185">Reference proteome</keyword>
<feature type="domain" description="Quercetin 2,3-dioxygenase C-terminal cupin" evidence="3">
    <location>
        <begin position="145"/>
        <end position="229"/>
    </location>
</feature>
<dbReference type="InterPro" id="IPR012093">
    <property type="entry name" value="Pirin"/>
</dbReference>
<dbReference type="PIRSF" id="PIRSF006232">
    <property type="entry name" value="Pirin"/>
    <property type="match status" value="1"/>
</dbReference>
<evidence type="ECO:0000259" key="2">
    <source>
        <dbReference type="Pfam" id="PF02678"/>
    </source>
</evidence>
<evidence type="ECO:0000259" key="3">
    <source>
        <dbReference type="Pfam" id="PF17954"/>
    </source>
</evidence>
<evidence type="ECO:0000313" key="5">
    <source>
        <dbReference type="Proteomes" id="UP001166291"/>
    </source>
</evidence>
<name>A0ABS6VQC5_9GAMM</name>
<protein>
    <submittedName>
        <fullName evidence="4">Pirin family protein</fullName>
    </submittedName>
</protein>
<accession>A0ABS6VQC5</accession>
<evidence type="ECO:0000313" key="4">
    <source>
        <dbReference type="EMBL" id="MBW2940524.1"/>
    </source>
</evidence>
<dbReference type="Pfam" id="PF02678">
    <property type="entry name" value="Pirin"/>
    <property type="match status" value="1"/>
</dbReference>
<dbReference type="Proteomes" id="UP001166291">
    <property type="component" value="Unassembled WGS sequence"/>
</dbReference>
<gene>
    <name evidence="4" type="ORF">KXJ70_07055</name>
</gene>
<comment type="similarity">
    <text evidence="1">Belongs to the pirin family.</text>
</comment>